<dbReference type="EMBL" id="CAMPGE010027472">
    <property type="protein sequence ID" value="CAI2385098.1"/>
    <property type="molecule type" value="Genomic_DNA"/>
</dbReference>
<dbReference type="AlphaFoldDB" id="A0AAD1Y5J3"/>
<evidence type="ECO:0000313" key="2">
    <source>
        <dbReference type="EMBL" id="CAI2385098.1"/>
    </source>
</evidence>
<feature type="region of interest" description="Disordered" evidence="1">
    <location>
        <begin position="266"/>
        <end position="286"/>
    </location>
</feature>
<proteinExistence type="predicted"/>
<evidence type="ECO:0000256" key="1">
    <source>
        <dbReference type="SAM" id="MobiDB-lite"/>
    </source>
</evidence>
<protein>
    <submittedName>
        <fullName evidence="2">Uncharacterized protein</fullName>
    </submittedName>
</protein>
<sequence length="286" mass="32795">MSTQIKGDKRCQKPSNPAHAAFLKLCCFSQKKDIVPKACRKYSLGHVTNEGFGEEDTSAYFEKVCKEIKQLENEYEHRNDSPSKRMKRGLLHIKRQRDHLSERLIDRIQHSDKTAFKQLLKNMNKLKSVRDFDNFCKAHDIGNLDESQSISDCEQNLDSVKQLDHSYDISNPRGAIIAPESCFSSCNNQNTRKSACKDNKKKVDSNKLFKDVEMKRDRVGSSVTDTKDIQENLTGTSPIPTCDIVKNKIFDFSRTKTDMKRSQILHKTDRSSPALEIAFKKTNQVE</sequence>
<dbReference type="Proteomes" id="UP001295684">
    <property type="component" value="Unassembled WGS sequence"/>
</dbReference>
<gene>
    <name evidence="2" type="ORF">ECRASSUSDP1_LOCUS26640</name>
</gene>
<name>A0AAD1Y5J3_EUPCR</name>
<accession>A0AAD1Y5J3</accession>
<evidence type="ECO:0000313" key="3">
    <source>
        <dbReference type="Proteomes" id="UP001295684"/>
    </source>
</evidence>
<keyword evidence="3" id="KW-1185">Reference proteome</keyword>
<organism evidence="2 3">
    <name type="scientific">Euplotes crassus</name>
    <dbReference type="NCBI Taxonomy" id="5936"/>
    <lineage>
        <taxon>Eukaryota</taxon>
        <taxon>Sar</taxon>
        <taxon>Alveolata</taxon>
        <taxon>Ciliophora</taxon>
        <taxon>Intramacronucleata</taxon>
        <taxon>Spirotrichea</taxon>
        <taxon>Hypotrichia</taxon>
        <taxon>Euplotida</taxon>
        <taxon>Euplotidae</taxon>
        <taxon>Moneuplotes</taxon>
    </lineage>
</organism>
<reference evidence="2" key="1">
    <citation type="submission" date="2023-07" db="EMBL/GenBank/DDBJ databases">
        <authorList>
            <consortium name="AG Swart"/>
            <person name="Singh M."/>
            <person name="Singh A."/>
            <person name="Seah K."/>
            <person name="Emmerich C."/>
        </authorList>
    </citation>
    <scope>NUCLEOTIDE SEQUENCE</scope>
    <source>
        <strain evidence="2">DP1</strain>
    </source>
</reference>
<comment type="caution">
    <text evidence="2">The sequence shown here is derived from an EMBL/GenBank/DDBJ whole genome shotgun (WGS) entry which is preliminary data.</text>
</comment>